<dbReference type="AlphaFoldDB" id="A0A6N9H438"/>
<dbReference type="InterPro" id="IPR013108">
    <property type="entry name" value="Amidohydro_3"/>
</dbReference>
<dbReference type="Proteomes" id="UP000469215">
    <property type="component" value="Unassembled WGS sequence"/>
</dbReference>
<proteinExistence type="predicted"/>
<organism evidence="2 3">
    <name type="scientific">Brevibacterium rongguiense</name>
    <dbReference type="NCBI Taxonomy" id="2695267"/>
    <lineage>
        <taxon>Bacteria</taxon>
        <taxon>Bacillati</taxon>
        <taxon>Actinomycetota</taxon>
        <taxon>Actinomycetes</taxon>
        <taxon>Micrococcales</taxon>
        <taxon>Brevibacteriaceae</taxon>
        <taxon>Brevibacterium</taxon>
    </lineage>
</organism>
<feature type="domain" description="Amidohydrolase 3" evidence="1">
    <location>
        <begin position="66"/>
        <end position="556"/>
    </location>
</feature>
<accession>A0A6N9H438</accession>
<reference evidence="2 3" key="1">
    <citation type="submission" date="2020-01" db="EMBL/GenBank/DDBJ databases">
        <authorList>
            <person name="Deng T."/>
        </authorList>
    </citation>
    <scope>NUCLEOTIDE SEQUENCE [LARGE SCALE GENOMIC DNA]</scope>
    <source>
        <strain evidence="2 3">5221</strain>
    </source>
</reference>
<dbReference type="InterPro" id="IPR032466">
    <property type="entry name" value="Metal_Hydrolase"/>
</dbReference>
<dbReference type="Gene3D" id="2.30.40.10">
    <property type="entry name" value="Urease, subunit C, domain 1"/>
    <property type="match status" value="1"/>
</dbReference>
<evidence type="ECO:0000259" key="1">
    <source>
        <dbReference type="Pfam" id="PF07969"/>
    </source>
</evidence>
<dbReference type="EMBL" id="WWEQ01000005">
    <property type="protein sequence ID" value="MYM18818.1"/>
    <property type="molecule type" value="Genomic_DNA"/>
</dbReference>
<dbReference type="Gene3D" id="3.10.310.70">
    <property type="match status" value="1"/>
</dbReference>
<keyword evidence="2" id="KW-0378">Hydrolase</keyword>
<evidence type="ECO:0000313" key="2">
    <source>
        <dbReference type="EMBL" id="MYM18818.1"/>
    </source>
</evidence>
<evidence type="ECO:0000313" key="3">
    <source>
        <dbReference type="Proteomes" id="UP000469215"/>
    </source>
</evidence>
<dbReference type="PANTHER" id="PTHR22642:SF2">
    <property type="entry name" value="PROTEIN LONG AFTER FAR-RED 3"/>
    <property type="match status" value="1"/>
</dbReference>
<dbReference type="Pfam" id="PF07969">
    <property type="entry name" value="Amidohydro_3"/>
    <property type="match status" value="1"/>
</dbReference>
<comment type="caution">
    <text evidence="2">The sequence shown here is derived from an EMBL/GenBank/DDBJ whole genome shotgun (WGS) entry which is preliminary data.</text>
</comment>
<dbReference type="InterPro" id="IPR011059">
    <property type="entry name" value="Metal-dep_hydrolase_composite"/>
</dbReference>
<dbReference type="RefSeq" id="WP_160952256.1">
    <property type="nucleotide sequence ID" value="NZ_WWEQ01000005.1"/>
</dbReference>
<dbReference type="PANTHER" id="PTHR22642">
    <property type="entry name" value="IMIDAZOLONEPROPIONASE"/>
    <property type="match status" value="1"/>
</dbReference>
<sequence>MSADPAAGAAAGPAAGAGRPAVQDPLDLTIANAAVFDGERLLDADTVTVSGGTVTGIGRGLDPVGRVVDAHGALLAPGFVDAHAHPVFAGVEALAFDVSQTTSAAEVLAAVRAALPQGEGWLTGGGWSMAHFPGGAPLASQLDEAGAAVGSDRPIQLINRDHHSAWVNTAALRIAGIDRTTQPPPGGVIERDEHGEPTGTLHESAMDLVAAHIPPESPEELRAGLLHGQAAMHGLGITGYIDAIVGDYSGHGDSLAAYVAAEAAGELTMEVNGSLWWGRDIADVEAEAARLAARRVDSPRLRTTQVKFMLDGIVESMTAAMAQPYRCACGGTGTQYFAREHLRAAFAAISAAGLDIHCHAIGDAASTEALDAFEALAAAGDRSDARHHIAHIQVVDPADIPRFAQLGITANMQALWACYEDQMVELNMPVLGEERSGWQYPFGDLARAGAPLAMGSDWPVSSPDPWQAIHVAVNRSHPTAVRPEPLLPHQALRLETALAAYTSGSARLARTHTAGRLRVGAPADFALADANPFALPAQELHTVGTLLTAAGGRLVHADPQVTL</sequence>
<dbReference type="InterPro" id="IPR033932">
    <property type="entry name" value="YtcJ-like"/>
</dbReference>
<dbReference type="GO" id="GO:0016810">
    <property type="term" value="F:hydrolase activity, acting on carbon-nitrogen (but not peptide) bonds"/>
    <property type="evidence" value="ECO:0007669"/>
    <property type="project" value="InterPro"/>
</dbReference>
<dbReference type="SUPFAM" id="SSF51556">
    <property type="entry name" value="Metallo-dependent hydrolases"/>
    <property type="match status" value="1"/>
</dbReference>
<gene>
    <name evidence="2" type="ORF">GSY69_02185</name>
</gene>
<keyword evidence="3" id="KW-1185">Reference proteome</keyword>
<dbReference type="Gene3D" id="3.20.20.140">
    <property type="entry name" value="Metal-dependent hydrolases"/>
    <property type="match status" value="1"/>
</dbReference>
<dbReference type="CDD" id="cd01300">
    <property type="entry name" value="YtcJ_like"/>
    <property type="match status" value="1"/>
</dbReference>
<protein>
    <submittedName>
        <fullName evidence="2">Amidohydrolase family protein</fullName>
    </submittedName>
</protein>
<name>A0A6N9H438_9MICO</name>
<dbReference type="SUPFAM" id="SSF51338">
    <property type="entry name" value="Composite domain of metallo-dependent hydrolases"/>
    <property type="match status" value="1"/>
</dbReference>